<dbReference type="EMBL" id="QRID01000002">
    <property type="protein sequence ID" value="RHG30469.1"/>
    <property type="molecule type" value="Genomic_DNA"/>
</dbReference>
<evidence type="ECO:0000313" key="2">
    <source>
        <dbReference type="EMBL" id="MVQ45364.1"/>
    </source>
</evidence>
<evidence type="ECO:0000313" key="3">
    <source>
        <dbReference type="EMBL" id="RHA69843.1"/>
    </source>
</evidence>
<dbReference type="Proteomes" id="UP000479531">
    <property type="component" value="Unassembled WGS sequence"/>
</dbReference>
<sequence length="92" mass="10033">MSGNSNRSCDRLSVSHPAHRAGLDFCTESASCADSVSCSENIRTISDYVLAMAYVPWQHFSTVYEPDRSLSAGTIFPELDKPFLAANGGRCR</sequence>
<dbReference type="EMBL" id="WNAJ01000004">
    <property type="protein sequence ID" value="MTR84523.1"/>
    <property type="molecule type" value="Genomic_DNA"/>
</dbReference>
<dbReference type="EMBL" id="QSFP01000002">
    <property type="protein sequence ID" value="RHA69843.1"/>
    <property type="molecule type" value="Genomic_DNA"/>
</dbReference>
<evidence type="ECO:0000313" key="12">
    <source>
        <dbReference type="Proteomes" id="UP000479531"/>
    </source>
</evidence>
<evidence type="ECO:0000313" key="4">
    <source>
        <dbReference type="EMBL" id="RHC20988.1"/>
    </source>
</evidence>
<dbReference type="Proteomes" id="UP000478483">
    <property type="component" value="Unassembled WGS sequence"/>
</dbReference>
<protein>
    <submittedName>
        <fullName evidence="5">Spore coat associated protein CotJA</fullName>
    </submittedName>
</protein>
<evidence type="ECO:0000313" key="9">
    <source>
        <dbReference type="Proteomes" id="UP000284051"/>
    </source>
</evidence>
<dbReference type="Proteomes" id="UP000283513">
    <property type="component" value="Unassembled WGS sequence"/>
</dbReference>
<comment type="caution">
    <text evidence="5">The sequence shown here is derived from an EMBL/GenBank/DDBJ whole genome shotgun (WGS) entry which is preliminary data.</text>
</comment>
<evidence type="ECO:0000313" key="10">
    <source>
        <dbReference type="Proteomes" id="UP000284465"/>
    </source>
</evidence>
<proteinExistence type="predicted"/>
<evidence type="ECO:0000313" key="6">
    <source>
        <dbReference type="EMBL" id="RHN07466.1"/>
    </source>
</evidence>
<name>A0A1Q6SAL5_9FIRM</name>
<dbReference type="EMBL" id="QRQN01000012">
    <property type="protein sequence ID" value="RHN07466.1"/>
    <property type="molecule type" value="Genomic_DNA"/>
</dbReference>
<dbReference type="Proteomes" id="UP000284051">
    <property type="component" value="Unassembled WGS sequence"/>
</dbReference>
<reference evidence="2 12" key="3">
    <citation type="submission" date="2019-10" db="EMBL/GenBank/DDBJ databases">
        <title>Roseburia spp. ameliorate alcoholic fatty liver via restoration of gut barrier function.</title>
        <authorList>
            <person name="Seo B."/>
            <person name="Ko G."/>
        </authorList>
    </citation>
    <scope>NUCLEOTIDE SEQUENCE [LARGE SCALE GENOMIC DNA]</scope>
    <source>
        <strain evidence="2 12">SNUG30017</strain>
    </source>
</reference>
<organism evidence="5 9">
    <name type="scientific">Roseburia intestinalis</name>
    <dbReference type="NCBI Taxonomy" id="166486"/>
    <lineage>
        <taxon>Bacteria</taxon>
        <taxon>Bacillati</taxon>
        <taxon>Bacillota</taxon>
        <taxon>Clostridia</taxon>
        <taxon>Lachnospirales</taxon>
        <taxon>Lachnospiraceae</taxon>
        <taxon>Roseburia</taxon>
    </lineage>
</organism>
<evidence type="ECO:0000313" key="1">
    <source>
        <dbReference type="EMBL" id="MTR84523.1"/>
    </source>
</evidence>
<evidence type="ECO:0000313" key="5">
    <source>
        <dbReference type="EMBL" id="RHG30469.1"/>
    </source>
</evidence>
<dbReference type="InterPro" id="IPR020256">
    <property type="entry name" value="Spore_coat_CotJA"/>
</dbReference>
<dbReference type="Proteomes" id="UP000284465">
    <property type="component" value="Unassembled WGS sequence"/>
</dbReference>
<gene>
    <name evidence="5" type="ORF">DW264_03135</name>
    <name evidence="4" type="ORF">DW856_01920</name>
    <name evidence="3" type="ORF">DW927_02855</name>
    <name evidence="6" type="ORF">DWZ31_10795</name>
    <name evidence="2" type="ORF">GCK47_06540</name>
    <name evidence="1" type="ORF">GMD50_05505</name>
</gene>
<reference evidence="1 11" key="2">
    <citation type="journal article" date="2019" name="Nat. Med.">
        <title>A library of human gut bacterial isolates paired with longitudinal multiomics data enables mechanistic microbiome research.</title>
        <authorList>
            <person name="Poyet M."/>
            <person name="Groussin M."/>
            <person name="Gibbons S.M."/>
            <person name="Avila-Pacheco J."/>
            <person name="Jiang X."/>
            <person name="Kearney S.M."/>
            <person name="Perrotta A.R."/>
            <person name="Berdy B."/>
            <person name="Zhao S."/>
            <person name="Lieberman T.D."/>
            <person name="Swanson P.K."/>
            <person name="Smith M."/>
            <person name="Roesemann S."/>
            <person name="Alexander J.E."/>
            <person name="Rich S.A."/>
            <person name="Livny J."/>
            <person name="Vlamakis H."/>
            <person name="Clish C."/>
            <person name="Bullock K."/>
            <person name="Deik A."/>
            <person name="Scott J."/>
            <person name="Pierce K.A."/>
            <person name="Xavier R.J."/>
            <person name="Alm E.J."/>
        </authorList>
    </citation>
    <scope>NUCLEOTIDE SEQUENCE [LARGE SCALE GENOMIC DNA]</scope>
    <source>
        <strain evidence="1 11">BIOML-A1</strain>
    </source>
</reference>
<evidence type="ECO:0000313" key="7">
    <source>
        <dbReference type="Proteomes" id="UP000283513"/>
    </source>
</evidence>
<accession>A0A1Q6SAL5</accession>
<evidence type="ECO:0000313" key="11">
    <source>
        <dbReference type="Proteomes" id="UP000478483"/>
    </source>
</evidence>
<dbReference type="EMBL" id="QSHO01000001">
    <property type="protein sequence ID" value="RHC20988.1"/>
    <property type="molecule type" value="Genomic_DNA"/>
</dbReference>
<dbReference type="Pfam" id="PF11007">
    <property type="entry name" value="CotJA"/>
    <property type="match status" value="1"/>
</dbReference>
<dbReference type="EMBL" id="WGGT01000006">
    <property type="protein sequence ID" value="MVQ45364.1"/>
    <property type="molecule type" value="Genomic_DNA"/>
</dbReference>
<dbReference type="Proteomes" id="UP000283586">
    <property type="component" value="Unassembled WGS sequence"/>
</dbReference>
<dbReference type="AlphaFoldDB" id="A0A1Q6SAL5"/>
<evidence type="ECO:0000313" key="8">
    <source>
        <dbReference type="Proteomes" id="UP000283586"/>
    </source>
</evidence>
<reference evidence="7 8" key="1">
    <citation type="submission" date="2018-08" db="EMBL/GenBank/DDBJ databases">
        <title>A genome reference for cultivated species of the human gut microbiota.</title>
        <authorList>
            <person name="Zou Y."/>
            <person name="Xue W."/>
            <person name="Luo G."/>
        </authorList>
    </citation>
    <scope>NUCLEOTIDE SEQUENCE [LARGE SCALE GENOMIC DNA]</scope>
    <source>
        <strain evidence="6 8">AF31-21AC</strain>
        <strain evidence="5 9">AM22-21LB</strain>
        <strain evidence="4 7">AM37-1AC</strain>
        <strain evidence="3 10">AM43-11</strain>
    </source>
</reference>